<evidence type="ECO:0000256" key="3">
    <source>
        <dbReference type="ARBA" id="ARBA00022771"/>
    </source>
</evidence>
<dbReference type="GO" id="GO:0070897">
    <property type="term" value="P:transcription preinitiation complex assembly"/>
    <property type="evidence" value="ECO:0007669"/>
    <property type="project" value="InterPro"/>
</dbReference>
<dbReference type="Pfam" id="PF00382">
    <property type="entry name" value="TFIIB"/>
    <property type="match status" value="2"/>
</dbReference>
<proteinExistence type="inferred from homology"/>
<dbReference type="PRINTS" id="PR00685">
    <property type="entry name" value="TIFACTORIIB"/>
</dbReference>
<evidence type="ECO:0000259" key="7">
    <source>
        <dbReference type="SMART" id="SM00385"/>
    </source>
</evidence>
<evidence type="ECO:0000256" key="6">
    <source>
        <dbReference type="ARBA" id="ARBA00023163"/>
    </source>
</evidence>
<keyword evidence="6" id="KW-0804">Transcription</keyword>
<dbReference type="SMART" id="SM00385">
    <property type="entry name" value="CYCLIN"/>
    <property type="match status" value="2"/>
</dbReference>
<feature type="domain" description="Cyclin-like" evidence="7">
    <location>
        <begin position="87"/>
        <end position="168"/>
    </location>
</feature>
<comment type="similarity">
    <text evidence="1">Belongs to the TFIIB family.</text>
</comment>
<evidence type="ECO:0000256" key="5">
    <source>
        <dbReference type="ARBA" id="ARBA00023015"/>
    </source>
</evidence>
<dbReference type="Gene3D" id="1.10.472.10">
    <property type="entry name" value="Cyclin-like"/>
    <property type="match status" value="1"/>
</dbReference>
<keyword evidence="5" id="KW-0805">Transcription regulation</keyword>
<dbReference type="AlphaFoldDB" id="A0A381UU27"/>
<dbReference type="PANTHER" id="PTHR11618">
    <property type="entry name" value="TRANSCRIPTION INITIATION FACTOR IIB-RELATED"/>
    <property type="match status" value="1"/>
</dbReference>
<keyword evidence="3" id="KW-0863">Zinc-finger</keyword>
<dbReference type="InterPro" id="IPR013150">
    <property type="entry name" value="TFIIB_cyclin"/>
</dbReference>
<evidence type="ECO:0000256" key="1">
    <source>
        <dbReference type="ARBA" id="ARBA00010857"/>
    </source>
</evidence>
<evidence type="ECO:0000313" key="8">
    <source>
        <dbReference type="EMBL" id="SVA31590.1"/>
    </source>
</evidence>
<reference evidence="8" key="1">
    <citation type="submission" date="2018-05" db="EMBL/GenBank/DDBJ databases">
        <authorList>
            <person name="Lanie J.A."/>
            <person name="Ng W.-L."/>
            <person name="Kazmierczak K.M."/>
            <person name="Andrzejewski T.M."/>
            <person name="Davidsen T.M."/>
            <person name="Wayne K.J."/>
            <person name="Tettelin H."/>
            <person name="Glass J.I."/>
            <person name="Rusch D."/>
            <person name="Podicherti R."/>
            <person name="Tsui H.-C.T."/>
            <person name="Winkler M.E."/>
        </authorList>
    </citation>
    <scope>NUCLEOTIDE SEQUENCE</scope>
</reference>
<dbReference type="GO" id="GO:0097550">
    <property type="term" value="C:transcription preinitiation complex"/>
    <property type="evidence" value="ECO:0007669"/>
    <property type="project" value="TreeGrafter"/>
</dbReference>
<dbReference type="GO" id="GO:0008270">
    <property type="term" value="F:zinc ion binding"/>
    <property type="evidence" value="ECO:0007669"/>
    <property type="project" value="UniProtKB-KW"/>
</dbReference>
<dbReference type="InterPro" id="IPR013763">
    <property type="entry name" value="Cyclin-like_dom"/>
</dbReference>
<name>A0A381UU27_9ZZZZ</name>
<dbReference type="PANTHER" id="PTHR11618:SF4">
    <property type="entry name" value="TRANSCRIPTION FACTOR IIIB 90 KDA SUBUNIT"/>
    <property type="match status" value="1"/>
</dbReference>
<protein>
    <recommendedName>
        <fullName evidence="7">Cyclin-like domain-containing protein</fullName>
    </recommendedName>
</protein>
<dbReference type="GO" id="GO:0000995">
    <property type="term" value="F:RNA polymerase III general transcription initiation factor activity"/>
    <property type="evidence" value="ECO:0007669"/>
    <property type="project" value="TreeGrafter"/>
</dbReference>
<dbReference type="GO" id="GO:0005634">
    <property type="term" value="C:nucleus"/>
    <property type="evidence" value="ECO:0007669"/>
    <property type="project" value="TreeGrafter"/>
</dbReference>
<dbReference type="InterPro" id="IPR036915">
    <property type="entry name" value="Cyclin-like_sf"/>
</dbReference>
<keyword evidence="4" id="KW-0862">Zinc</keyword>
<gene>
    <name evidence="8" type="ORF">METZ01_LOCUS84444</name>
</gene>
<dbReference type="EMBL" id="UINC01007132">
    <property type="protein sequence ID" value="SVA31590.1"/>
    <property type="molecule type" value="Genomic_DNA"/>
</dbReference>
<dbReference type="SUPFAM" id="SSF47954">
    <property type="entry name" value="Cyclin-like"/>
    <property type="match status" value="2"/>
</dbReference>
<evidence type="ECO:0000256" key="4">
    <source>
        <dbReference type="ARBA" id="ARBA00022833"/>
    </source>
</evidence>
<dbReference type="InterPro" id="IPR000812">
    <property type="entry name" value="TFIIB"/>
</dbReference>
<dbReference type="Gene3D" id="1.10.472.170">
    <property type="match status" value="1"/>
</dbReference>
<dbReference type="GO" id="GO:0000126">
    <property type="term" value="C:transcription factor TFIIIB complex"/>
    <property type="evidence" value="ECO:0007669"/>
    <property type="project" value="TreeGrafter"/>
</dbReference>
<keyword evidence="2" id="KW-0479">Metal-binding</keyword>
<sequence length="271" mass="29388">MKCPGCGGRELEPDGDGLLRCNACGEIIDGGPEWGSFAAVPAKATGREAVAPPPNDAPATSEHLLQQWQEAVRLHGTPGRTLLVASQEIERLADVMRLPLHVREGALELFSEALRRKLVRGRQTESVATALLYASVRLEKMPLTLDEIAAESRLGRLELGRLYRGLVRELQLEIEPQVATDFLQRFAQKLMLSDKTVVHARQLLHRATEAGYGQGLGPGTLAGAALYLACREAGEPRSQKQVAGVAGITEITVRTRYQELARLASDGGLEL</sequence>
<accession>A0A381UU27</accession>
<evidence type="ECO:0000256" key="2">
    <source>
        <dbReference type="ARBA" id="ARBA00022723"/>
    </source>
</evidence>
<feature type="domain" description="Cyclin-like" evidence="7">
    <location>
        <begin position="181"/>
        <end position="262"/>
    </location>
</feature>
<dbReference type="GO" id="GO:0017025">
    <property type="term" value="F:TBP-class protein binding"/>
    <property type="evidence" value="ECO:0007669"/>
    <property type="project" value="InterPro"/>
</dbReference>
<dbReference type="GO" id="GO:0001006">
    <property type="term" value="F:RNA polymerase III type 3 promoter sequence-specific DNA binding"/>
    <property type="evidence" value="ECO:0007669"/>
    <property type="project" value="TreeGrafter"/>
</dbReference>
<organism evidence="8">
    <name type="scientific">marine metagenome</name>
    <dbReference type="NCBI Taxonomy" id="408172"/>
    <lineage>
        <taxon>unclassified sequences</taxon>
        <taxon>metagenomes</taxon>
        <taxon>ecological metagenomes</taxon>
    </lineage>
</organism>